<keyword evidence="2" id="KW-1185">Reference proteome</keyword>
<dbReference type="EMBL" id="VOOS01000001">
    <property type="protein sequence ID" value="TXB67362.1"/>
    <property type="molecule type" value="Genomic_DNA"/>
</dbReference>
<sequence length="604" mass="70079">MKSLALTLITIPLFYSCDSNTSTKTAETTTQVDSTEVARLNQWFADVFERNLMDYPQFLTRLGRKDRQGELNDISEARRLKDIEEAKSDLAELLKFDPNKLDEQTKLSFRLYKRRLEREIKYAKYDHYSYPVNQMHGIQSELPSFMLNMHQIENKEDALAYVSRLNAIKPLFDQLIENLKIRADKGIIVPKFVFGHLYNDCNNIIGDTKKVNENLFIVDLTDKLAKTELTEEDKKEIITSAEKAVTESVFIAYQNLVAYLKDLEQLATTDDGVWKFEDGENFYNYRLEEITTTNLTSDEIFNTGKAEVERIHNEMKAIMKQVNFEGSLQDFFKFMKEDQQFYYADGAEGKAKMLAGYQDIVDSMEAHLDEVFYTKPKARMEVKAVEEWREKSAGKAFYQRGTPDGTRKGTFYANLYKMADMPTYEMEALAYHEGIPGHHMQGSIAQELTDLPEFRKYSGYTSYSEGWGLYCELLPKEMGFYQDPYSDFGRLAMELWRACRLVVDAGIHQKRWTREEAIAFLMENTPNSENSCTKAIERYIVMPGQATAYKVGMLHILKMREKAKTALGDKFDIRQFHDIFLRSGGVPLEIFEEQIDEWIAKEAH</sequence>
<accession>A0A5C6S176</accession>
<reference evidence="1 2" key="1">
    <citation type="submission" date="2019-08" db="EMBL/GenBank/DDBJ databases">
        <title>Genome of Vicingus serpentipes NCIMB 15042.</title>
        <authorList>
            <person name="Bowman J.P."/>
        </authorList>
    </citation>
    <scope>NUCLEOTIDE SEQUENCE [LARGE SCALE GENOMIC DNA]</scope>
    <source>
        <strain evidence="1 2">NCIMB 15042</strain>
    </source>
</reference>
<dbReference type="OrthoDB" id="9760040at2"/>
<dbReference type="PROSITE" id="PS51257">
    <property type="entry name" value="PROKAR_LIPOPROTEIN"/>
    <property type="match status" value="1"/>
</dbReference>
<organism evidence="1 2">
    <name type="scientific">Vicingus serpentipes</name>
    <dbReference type="NCBI Taxonomy" id="1926625"/>
    <lineage>
        <taxon>Bacteria</taxon>
        <taxon>Pseudomonadati</taxon>
        <taxon>Bacteroidota</taxon>
        <taxon>Flavobacteriia</taxon>
        <taxon>Flavobacteriales</taxon>
        <taxon>Vicingaceae</taxon>
        <taxon>Vicingus</taxon>
    </lineage>
</organism>
<protein>
    <submittedName>
        <fullName evidence="1">DUF885 domain-containing protein</fullName>
    </submittedName>
</protein>
<gene>
    <name evidence="1" type="ORF">FRY74_00245</name>
</gene>
<dbReference type="AlphaFoldDB" id="A0A5C6S176"/>
<evidence type="ECO:0000313" key="2">
    <source>
        <dbReference type="Proteomes" id="UP000321721"/>
    </source>
</evidence>
<dbReference type="PANTHER" id="PTHR33361:SF16">
    <property type="entry name" value="DUF885 DOMAIN-CONTAINING PROTEIN"/>
    <property type="match status" value="1"/>
</dbReference>
<dbReference type="InterPro" id="IPR010281">
    <property type="entry name" value="DUF885"/>
</dbReference>
<dbReference type="Proteomes" id="UP000321721">
    <property type="component" value="Unassembled WGS sequence"/>
</dbReference>
<evidence type="ECO:0000313" key="1">
    <source>
        <dbReference type="EMBL" id="TXB67362.1"/>
    </source>
</evidence>
<dbReference type="Pfam" id="PF05960">
    <property type="entry name" value="DUF885"/>
    <property type="match status" value="1"/>
</dbReference>
<proteinExistence type="predicted"/>
<name>A0A5C6S176_9FLAO</name>
<comment type="caution">
    <text evidence="1">The sequence shown here is derived from an EMBL/GenBank/DDBJ whole genome shotgun (WGS) entry which is preliminary data.</text>
</comment>
<dbReference type="PANTHER" id="PTHR33361">
    <property type="entry name" value="GLR0591 PROTEIN"/>
    <property type="match status" value="1"/>
</dbReference>